<dbReference type="EMBL" id="PYGC01000001">
    <property type="protein sequence ID" value="PSK85492.1"/>
    <property type="molecule type" value="Genomic_DNA"/>
</dbReference>
<feature type="domain" description="GIY-YIG" evidence="1">
    <location>
        <begin position="16"/>
        <end position="94"/>
    </location>
</feature>
<dbReference type="InterPro" id="IPR035901">
    <property type="entry name" value="GIY-YIG_endonuc_sf"/>
</dbReference>
<reference evidence="3 4" key="1">
    <citation type="submission" date="2018-03" db="EMBL/GenBank/DDBJ databases">
        <title>Genomic Encyclopedia of Archaeal and Bacterial Type Strains, Phase II (KMG-II): from individual species to whole genera.</title>
        <authorList>
            <person name="Goeker M."/>
        </authorList>
    </citation>
    <scope>NUCLEOTIDE SEQUENCE [LARGE SCALE GENOMIC DNA]</scope>
    <source>
        <strain evidence="3 4">DSM 27267</strain>
    </source>
</reference>
<protein>
    <submittedName>
        <fullName evidence="3">Putative endonuclease</fullName>
    </submittedName>
</protein>
<reference evidence="2 5" key="2">
    <citation type="submission" date="2019-10" db="EMBL/GenBank/DDBJ databases">
        <title>Prolixibacter strains distinguished by the presence of nitrate reductase genes were adept at nitrate-dependent anaerobic corrosion of metallic iron and carbon steel.</title>
        <authorList>
            <person name="Iino T."/>
            <person name="Shono N."/>
            <person name="Ito K."/>
            <person name="Nakamura R."/>
            <person name="Sueoka K."/>
            <person name="Harayama S."/>
            <person name="Ohkuma M."/>
        </authorList>
    </citation>
    <scope>NUCLEOTIDE SEQUENCE [LARGE SCALE GENOMIC DNA]</scope>
    <source>
        <strain evidence="2 5">MIC1-1</strain>
    </source>
</reference>
<keyword evidence="3" id="KW-0255">Endonuclease</keyword>
<dbReference type="Gene3D" id="3.40.1440.10">
    <property type="entry name" value="GIY-YIG endonuclease"/>
    <property type="match status" value="1"/>
</dbReference>
<dbReference type="Pfam" id="PF01541">
    <property type="entry name" value="GIY-YIG"/>
    <property type="match status" value="1"/>
</dbReference>
<dbReference type="RefSeq" id="WP_211297721.1">
    <property type="nucleotide sequence ID" value="NZ_BLAU01000001.1"/>
</dbReference>
<dbReference type="InterPro" id="IPR000305">
    <property type="entry name" value="GIY-YIG_endonuc"/>
</dbReference>
<dbReference type="Proteomes" id="UP000396862">
    <property type="component" value="Unassembled WGS sequence"/>
</dbReference>
<dbReference type="SUPFAM" id="SSF82771">
    <property type="entry name" value="GIY-YIG endonuclease"/>
    <property type="match status" value="1"/>
</dbReference>
<dbReference type="AlphaFoldDB" id="A0A2P8CKK7"/>
<accession>A0A2P8CKK7</accession>
<dbReference type="EMBL" id="BLAU01000001">
    <property type="protein sequence ID" value="GET20112.1"/>
    <property type="molecule type" value="Genomic_DNA"/>
</dbReference>
<dbReference type="Proteomes" id="UP000240621">
    <property type="component" value="Unassembled WGS sequence"/>
</dbReference>
<evidence type="ECO:0000313" key="4">
    <source>
        <dbReference type="Proteomes" id="UP000240621"/>
    </source>
</evidence>
<dbReference type="CDD" id="cd10449">
    <property type="entry name" value="GIY-YIG_SLX1_like"/>
    <property type="match status" value="1"/>
</dbReference>
<evidence type="ECO:0000313" key="5">
    <source>
        <dbReference type="Proteomes" id="UP000396862"/>
    </source>
</evidence>
<comment type="caution">
    <text evidence="3">The sequence shown here is derived from an EMBL/GenBank/DDBJ whole genome shotgun (WGS) entry which is preliminary data.</text>
</comment>
<organism evidence="3 4">
    <name type="scientific">Prolixibacter denitrificans</name>
    <dbReference type="NCBI Taxonomy" id="1541063"/>
    <lineage>
        <taxon>Bacteria</taxon>
        <taxon>Pseudomonadati</taxon>
        <taxon>Bacteroidota</taxon>
        <taxon>Bacteroidia</taxon>
        <taxon>Marinilabiliales</taxon>
        <taxon>Prolixibacteraceae</taxon>
        <taxon>Prolixibacter</taxon>
    </lineage>
</organism>
<gene>
    <name evidence="3" type="ORF">CLV93_101448</name>
    <name evidence="2" type="ORF">JCM18694_03580</name>
</gene>
<sequence length="111" mass="13169">MRIFPSFVFIEVDGMGLHYVYIIYSESFDRFYVGETVDVAGRISRHNTGFYEGSSTKYANDWSLYLSIRCENRIQALKLERFIKQMKSRKFINKLKEDSELVNSLLKRFSE</sequence>
<dbReference type="GO" id="GO:0004519">
    <property type="term" value="F:endonuclease activity"/>
    <property type="evidence" value="ECO:0007669"/>
    <property type="project" value="UniProtKB-KW"/>
</dbReference>
<evidence type="ECO:0000313" key="2">
    <source>
        <dbReference type="EMBL" id="GET20112.1"/>
    </source>
</evidence>
<proteinExistence type="predicted"/>
<keyword evidence="3" id="KW-0540">Nuclease</keyword>
<evidence type="ECO:0000313" key="3">
    <source>
        <dbReference type="EMBL" id="PSK85492.1"/>
    </source>
</evidence>
<dbReference type="PROSITE" id="PS50164">
    <property type="entry name" value="GIY_YIG"/>
    <property type="match status" value="1"/>
</dbReference>
<keyword evidence="5" id="KW-1185">Reference proteome</keyword>
<evidence type="ECO:0000259" key="1">
    <source>
        <dbReference type="PROSITE" id="PS50164"/>
    </source>
</evidence>
<name>A0A2P8CKK7_9BACT</name>
<keyword evidence="3" id="KW-0378">Hydrolase</keyword>